<proteinExistence type="predicted"/>
<sequence>MYRIVILTGQESQKSFFTERIFKFCAGRGLFPRIEQYCDQESFFEAVRTAAPENAVIALPGVDGLNAAEHLRALCPTCKIIWCSDLDFSLHAFRLRIDYFLLEPVTEENFCQGLCAWFKRKIPVTRSSDCNEHNKEDHS</sequence>
<gene>
    <name evidence="1" type="ORF">OCV77_00460</name>
</gene>
<protein>
    <submittedName>
        <fullName evidence="1">Response regulator</fullName>
    </submittedName>
</protein>
<dbReference type="InterPro" id="IPR011006">
    <property type="entry name" value="CheY-like_superfamily"/>
</dbReference>
<dbReference type="Gene3D" id="3.40.50.2300">
    <property type="match status" value="1"/>
</dbReference>
<keyword evidence="2" id="KW-1185">Reference proteome</keyword>
<reference evidence="1 2" key="1">
    <citation type="journal article" date="2021" name="ISME Commun">
        <title>Automated analysis of genomic sequences facilitates high-throughput and comprehensive description of bacteria.</title>
        <authorList>
            <person name="Hitch T.C.A."/>
        </authorList>
    </citation>
    <scope>NUCLEOTIDE SEQUENCE [LARGE SCALE GENOMIC DNA]</scope>
    <source>
        <strain evidence="1 2">Sanger_18</strain>
    </source>
</reference>
<evidence type="ECO:0000313" key="2">
    <source>
        <dbReference type="Proteomes" id="UP001652432"/>
    </source>
</evidence>
<dbReference type="EMBL" id="JAOQKJ010000001">
    <property type="protein sequence ID" value="MCU6742986.1"/>
    <property type="molecule type" value="Genomic_DNA"/>
</dbReference>
<comment type="caution">
    <text evidence="1">The sequence shown here is derived from an EMBL/GenBank/DDBJ whole genome shotgun (WGS) entry which is preliminary data.</text>
</comment>
<evidence type="ECO:0000313" key="1">
    <source>
        <dbReference type="EMBL" id="MCU6742986.1"/>
    </source>
</evidence>
<dbReference type="SUPFAM" id="SSF52172">
    <property type="entry name" value="CheY-like"/>
    <property type="match status" value="1"/>
</dbReference>
<accession>A0ABT2SZ49</accession>
<dbReference type="Proteomes" id="UP001652432">
    <property type="component" value="Unassembled WGS sequence"/>
</dbReference>
<name>A0ABT2SZ49_9FIRM</name>
<dbReference type="RefSeq" id="WP_262572301.1">
    <property type="nucleotide sequence ID" value="NZ_JAOQKJ010000001.1"/>
</dbReference>
<organism evidence="1 2">
    <name type="scientific">Suilimivivens aceti</name>
    <dbReference type="NCBI Taxonomy" id="2981774"/>
    <lineage>
        <taxon>Bacteria</taxon>
        <taxon>Bacillati</taxon>
        <taxon>Bacillota</taxon>
        <taxon>Clostridia</taxon>
        <taxon>Lachnospirales</taxon>
        <taxon>Lachnospiraceae</taxon>
        <taxon>Suilimivivens</taxon>
    </lineage>
</organism>